<evidence type="ECO:0000313" key="3">
    <source>
        <dbReference type="Proteomes" id="UP000320443"/>
    </source>
</evidence>
<keyword evidence="1" id="KW-1133">Transmembrane helix</keyword>
<feature type="transmembrane region" description="Helical" evidence="1">
    <location>
        <begin position="133"/>
        <end position="151"/>
    </location>
</feature>
<feature type="transmembrane region" description="Helical" evidence="1">
    <location>
        <begin position="163"/>
        <end position="184"/>
    </location>
</feature>
<protein>
    <recommendedName>
        <fullName evidence="4">ECF transporter S component</fullName>
    </recommendedName>
</protein>
<reference evidence="2 3" key="1">
    <citation type="submission" date="2019-07" db="EMBL/GenBank/DDBJ databases">
        <title>Draft genome of C. aurimucosum strain 2274.</title>
        <authorList>
            <person name="Pacheco L.G.C."/>
            <person name="Aguiar E.R.G.R."/>
            <person name="Santos C.S."/>
            <person name="Rocha D.J.P.G."/>
            <person name="Sant'Anna L.O."/>
            <person name="Mattos-Guaraldi A.L."/>
            <person name="Santos L.S."/>
        </authorList>
    </citation>
    <scope>NUCLEOTIDE SEQUENCE [LARGE SCALE GENOMIC DNA]</scope>
    <source>
        <strain evidence="2 3">2274</strain>
    </source>
</reference>
<proteinExistence type="predicted"/>
<dbReference type="AlphaFoldDB" id="A0A553FR57"/>
<evidence type="ECO:0000313" key="2">
    <source>
        <dbReference type="EMBL" id="TRX59717.1"/>
    </source>
</evidence>
<evidence type="ECO:0008006" key="4">
    <source>
        <dbReference type="Google" id="ProtNLM"/>
    </source>
</evidence>
<feature type="transmembrane region" description="Helical" evidence="1">
    <location>
        <begin position="72"/>
        <end position="92"/>
    </location>
</feature>
<dbReference type="Proteomes" id="UP000320443">
    <property type="component" value="Unassembled WGS sequence"/>
</dbReference>
<keyword evidence="1" id="KW-0812">Transmembrane</keyword>
<feature type="transmembrane region" description="Helical" evidence="1">
    <location>
        <begin position="104"/>
        <end position="126"/>
    </location>
</feature>
<keyword evidence="3" id="KW-1185">Reference proteome</keyword>
<organism evidence="2 3">
    <name type="scientific">Corynebacterium hiratae</name>
    <dbReference type="NCBI Taxonomy" id="3139423"/>
    <lineage>
        <taxon>Bacteria</taxon>
        <taxon>Bacillati</taxon>
        <taxon>Actinomycetota</taxon>
        <taxon>Actinomycetes</taxon>
        <taxon>Mycobacteriales</taxon>
        <taxon>Corynebacteriaceae</taxon>
        <taxon>Corynebacterium</taxon>
    </lineage>
</organism>
<feature type="transmembrane region" description="Helical" evidence="1">
    <location>
        <begin position="38"/>
        <end position="60"/>
    </location>
</feature>
<evidence type="ECO:0000256" key="1">
    <source>
        <dbReference type="SAM" id="Phobius"/>
    </source>
</evidence>
<dbReference type="Gene3D" id="1.10.1760.20">
    <property type="match status" value="1"/>
</dbReference>
<gene>
    <name evidence="2" type="ORF">FNY97_10890</name>
</gene>
<dbReference type="EMBL" id="VKDK01000022">
    <property type="protein sequence ID" value="TRX59717.1"/>
    <property type="molecule type" value="Genomic_DNA"/>
</dbReference>
<name>A0A553FR57_9CORY</name>
<accession>A0A553FR57</accession>
<keyword evidence="1" id="KW-0472">Membrane</keyword>
<comment type="caution">
    <text evidence="2">The sequence shown here is derived from an EMBL/GenBank/DDBJ whole genome shotgun (WGS) entry which is preliminary data.</text>
</comment>
<sequence>MPDKKASRSQHLCVGSALVCVALAWVLSLNSNYGSGDYVFGSVLSTSVWCLTLLGALLFLAAQWRSLGHHALFNPLLAVAVNLLLSSLIFNANVPLYLDMMGTAFVAIVYGPVLGMGTALLTACLASINNPLLLGYLPVALVVAYLFGWLARRGAFNRMLVMMLTGAGVGIVAGLLTTMCTLLLPGEYGQSGPIKLMALWELILHDERLAVLLQSLSSDLIDKAFTALVVCVAIRFAPQPILRLYDYPETRPSRDRVLTQDRFTLSLDEEPPRNLLGRMQRYF</sequence>